<dbReference type="Proteomes" id="UP000198697">
    <property type="component" value="Unassembled WGS sequence"/>
</dbReference>
<dbReference type="OrthoDB" id="2086912at2"/>
<evidence type="ECO:0008006" key="3">
    <source>
        <dbReference type="Google" id="ProtNLM"/>
    </source>
</evidence>
<sequence>MGIKIKHELGLSITSVENEKDNEEKVEKIFVKASRNVNLGDYLIYDATFDDDEGLSNRGRHVYRFPKCELAEGQRAVLRIEEGVRSPIPVTFGGKPGFRFYWGRKGPVINNGGDKLTLVEIKGSSVHTA</sequence>
<organism evidence="1 2">
    <name type="scientific">Hymenobacter actinosclerus</name>
    <dbReference type="NCBI Taxonomy" id="82805"/>
    <lineage>
        <taxon>Bacteria</taxon>
        <taxon>Pseudomonadati</taxon>
        <taxon>Bacteroidota</taxon>
        <taxon>Cytophagia</taxon>
        <taxon>Cytophagales</taxon>
        <taxon>Hymenobacteraceae</taxon>
        <taxon>Hymenobacter</taxon>
    </lineage>
</organism>
<dbReference type="EMBL" id="FOHS01000004">
    <property type="protein sequence ID" value="SET94814.1"/>
    <property type="molecule type" value="Genomic_DNA"/>
</dbReference>
<dbReference type="InterPro" id="IPR036415">
    <property type="entry name" value="Lamin_tail_dom_sf"/>
</dbReference>
<protein>
    <recommendedName>
        <fullName evidence="3">Lamin Tail Domain</fullName>
    </recommendedName>
</protein>
<keyword evidence="2" id="KW-1185">Reference proteome</keyword>
<evidence type="ECO:0000313" key="1">
    <source>
        <dbReference type="EMBL" id="SET94814.1"/>
    </source>
</evidence>
<dbReference type="SUPFAM" id="SSF74853">
    <property type="entry name" value="Lamin A/C globular tail domain"/>
    <property type="match status" value="1"/>
</dbReference>
<proteinExistence type="predicted"/>
<name>A0A1I0IDL3_9BACT</name>
<reference evidence="2" key="1">
    <citation type="submission" date="2016-10" db="EMBL/GenBank/DDBJ databases">
        <authorList>
            <person name="Varghese N."/>
            <person name="Submissions S."/>
        </authorList>
    </citation>
    <scope>NUCLEOTIDE SEQUENCE [LARGE SCALE GENOMIC DNA]</scope>
    <source>
        <strain evidence="2">DSM 15310</strain>
    </source>
</reference>
<dbReference type="RefSeq" id="WP_092773595.1">
    <property type="nucleotide sequence ID" value="NZ_FOHS01000004.1"/>
</dbReference>
<dbReference type="AlphaFoldDB" id="A0A1I0IDL3"/>
<gene>
    <name evidence="1" type="ORF">SAMN04487998_3306</name>
</gene>
<evidence type="ECO:0000313" key="2">
    <source>
        <dbReference type="Proteomes" id="UP000198697"/>
    </source>
</evidence>
<accession>A0A1I0IDL3</accession>